<name>A0A168J7I0_CORDF</name>
<keyword evidence="6 9" id="KW-0648">Protein biosynthesis</keyword>
<evidence type="ECO:0000256" key="6">
    <source>
        <dbReference type="ARBA" id="ARBA00022917"/>
    </source>
</evidence>
<keyword evidence="5 9" id="KW-0067">ATP-binding</keyword>
<evidence type="ECO:0000256" key="3">
    <source>
        <dbReference type="ARBA" id="ARBA00022598"/>
    </source>
</evidence>
<comment type="caution">
    <text evidence="13">The sequence shown here is derived from an EMBL/GenBank/DDBJ whole genome shotgun (WGS) entry which is preliminary data.</text>
</comment>
<dbReference type="OrthoDB" id="10250478at2759"/>
<feature type="domain" description="Glutamyl/glutaminyl-tRNA synthetase class Ib anti-codon binding" evidence="11">
    <location>
        <begin position="167"/>
        <end position="264"/>
    </location>
</feature>
<dbReference type="Pfam" id="PF03950">
    <property type="entry name" value="tRNA-synt_1c_C"/>
    <property type="match status" value="1"/>
</dbReference>
<dbReference type="AlphaFoldDB" id="A0A168J7I0"/>
<evidence type="ECO:0000256" key="4">
    <source>
        <dbReference type="ARBA" id="ARBA00022741"/>
    </source>
</evidence>
<sequence>MKQDMESNNPQMWDLTAYRILENNKKHIRAPDSKMYPTYDFTHCLCDSFEGITHSLCTTEFILSRESYEWLNKTLEVYEPMQREFGRLNVTGTVMSKRVLKALVERKIVRGWDDPRLYTLIALRRRGIPPGAILSFINELGVTTARTFIQATRFEQSVRRYLEQTVPRLMLVLDPILVTIQDHEGVLELEAPFSPKDPSLGTHKLALIKTIYIDRADFRDTDDKNYYRLALGKTVGLLQGPSPIRAVSFTRDEATGRVTAIDAVFDKTTKPRAYIHWVPDGSIKAEARIYAPLFKSENPMGAEGGFLNDVNPSSETVYPDAMIEAAYEEVRKRAPWPAKAGENESDAGPETIRFQALRVGYFAVDSDTTEVKVVLNQIVPLKEDSRKIF</sequence>
<dbReference type="FunFam" id="2.40.240.10:FF:000015">
    <property type="entry name" value="Glutaminyl-tRNA synthetase"/>
    <property type="match status" value="1"/>
</dbReference>
<dbReference type="EC" id="6.1.1.18" evidence="2"/>
<comment type="catalytic activity">
    <reaction evidence="8">
        <text>tRNA(Gln) + L-glutamine + ATP = L-glutaminyl-tRNA(Gln) + AMP + diphosphate</text>
        <dbReference type="Rhea" id="RHEA:20121"/>
        <dbReference type="Rhea" id="RHEA-COMP:9662"/>
        <dbReference type="Rhea" id="RHEA-COMP:9681"/>
        <dbReference type="ChEBI" id="CHEBI:30616"/>
        <dbReference type="ChEBI" id="CHEBI:33019"/>
        <dbReference type="ChEBI" id="CHEBI:58359"/>
        <dbReference type="ChEBI" id="CHEBI:78442"/>
        <dbReference type="ChEBI" id="CHEBI:78521"/>
        <dbReference type="ChEBI" id="CHEBI:456215"/>
        <dbReference type="EC" id="6.1.1.18"/>
    </reaction>
</comment>
<dbReference type="Pfam" id="PF20974">
    <property type="entry name" value="tRNA-synt_1c_C2"/>
    <property type="match status" value="1"/>
</dbReference>
<dbReference type="GO" id="GO:0004819">
    <property type="term" value="F:glutamine-tRNA ligase activity"/>
    <property type="evidence" value="ECO:0007669"/>
    <property type="project" value="UniProtKB-EC"/>
</dbReference>
<dbReference type="SUPFAM" id="SSF50715">
    <property type="entry name" value="Ribosomal protein L25-like"/>
    <property type="match status" value="1"/>
</dbReference>
<evidence type="ECO:0000313" key="13">
    <source>
        <dbReference type="EMBL" id="OAA80096.1"/>
    </source>
</evidence>
<feature type="domain" description="tRNA synthetases class I (E and Q) anti-codon binding" evidence="12">
    <location>
        <begin position="275"/>
        <end position="331"/>
    </location>
</feature>
<dbReference type="GO" id="GO:0005829">
    <property type="term" value="C:cytosol"/>
    <property type="evidence" value="ECO:0007669"/>
    <property type="project" value="TreeGrafter"/>
</dbReference>
<dbReference type="InterPro" id="IPR011035">
    <property type="entry name" value="Ribosomal_bL25/Gln-tRNA_synth"/>
</dbReference>
<evidence type="ECO:0000256" key="8">
    <source>
        <dbReference type="ARBA" id="ARBA00048270"/>
    </source>
</evidence>
<dbReference type="InterPro" id="IPR050132">
    <property type="entry name" value="Gln/Glu-tRNA_Ligase"/>
</dbReference>
<feature type="domain" description="Glutamyl/glutaminyl-tRNA synthetase class Ib catalytic" evidence="10">
    <location>
        <begin position="1"/>
        <end position="163"/>
    </location>
</feature>
<proteinExistence type="inferred from homology"/>
<evidence type="ECO:0000313" key="14">
    <source>
        <dbReference type="Proteomes" id="UP000076881"/>
    </source>
</evidence>
<dbReference type="FunFam" id="1.10.1160.10:FF:000001">
    <property type="entry name" value="Glutamine--tRNA ligase"/>
    <property type="match status" value="1"/>
</dbReference>
<dbReference type="FunFam" id="2.40.240.10:FF:000007">
    <property type="entry name" value="Glutamine--tRNA ligase"/>
    <property type="match status" value="1"/>
</dbReference>
<evidence type="ECO:0000256" key="5">
    <source>
        <dbReference type="ARBA" id="ARBA00022840"/>
    </source>
</evidence>
<dbReference type="GO" id="GO:0005524">
    <property type="term" value="F:ATP binding"/>
    <property type="evidence" value="ECO:0007669"/>
    <property type="project" value="UniProtKB-KW"/>
</dbReference>
<keyword evidence="14" id="KW-1185">Reference proteome</keyword>
<evidence type="ECO:0000256" key="9">
    <source>
        <dbReference type="RuleBase" id="RU363037"/>
    </source>
</evidence>
<dbReference type="InterPro" id="IPR020058">
    <property type="entry name" value="Glu/Gln-tRNA-synth_Ib_cat-dom"/>
</dbReference>
<dbReference type="Proteomes" id="UP000076881">
    <property type="component" value="Unassembled WGS sequence"/>
</dbReference>
<reference evidence="13 14" key="1">
    <citation type="journal article" date="2016" name="Genome Biol. Evol.">
        <title>Divergent and convergent evolution of fungal pathogenicity.</title>
        <authorList>
            <person name="Shang Y."/>
            <person name="Xiao G."/>
            <person name="Zheng P."/>
            <person name="Cen K."/>
            <person name="Zhan S."/>
            <person name="Wang C."/>
        </authorList>
    </citation>
    <scope>NUCLEOTIDE SEQUENCE [LARGE SCALE GENOMIC DNA]</scope>
    <source>
        <strain evidence="13 14">RCEF 1005</strain>
    </source>
</reference>
<dbReference type="InterPro" id="IPR020056">
    <property type="entry name" value="Rbsml_bL25/Gln-tRNA_synth_N"/>
</dbReference>
<keyword evidence="7 9" id="KW-0030">Aminoacyl-tRNA synthetase</keyword>
<dbReference type="EMBL" id="AZHF01000002">
    <property type="protein sequence ID" value="OAA80096.1"/>
    <property type="molecule type" value="Genomic_DNA"/>
</dbReference>
<evidence type="ECO:0000259" key="10">
    <source>
        <dbReference type="Pfam" id="PF00749"/>
    </source>
</evidence>
<keyword evidence="3 9" id="KW-0436">Ligase</keyword>
<dbReference type="GO" id="GO:0006425">
    <property type="term" value="P:glutaminyl-tRNA aminoacylation"/>
    <property type="evidence" value="ECO:0007669"/>
    <property type="project" value="TreeGrafter"/>
</dbReference>
<evidence type="ECO:0000259" key="12">
    <source>
        <dbReference type="Pfam" id="PF20974"/>
    </source>
</evidence>
<evidence type="ECO:0000256" key="2">
    <source>
        <dbReference type="ARBA" id="ARBA00012836"/>
    </source>
</evidence>
<dbReference type="InterPro" id="IPR020059">
    <property type="entry name" value="Glu/Gln-tRNA-synth_Ib_codon-bd"/>
</dbReference>
<dbReference type="STRING" id="1081108.A0A168J7I0"/>
<evidence type="ECO:0000256" key="1">
    <source>
        <dbReference type="ARBA" id="ARBA00005594"/>
    </source>
</evidence>
<dbReference type="Gene3D" id="3.40.50.620">
    <property type="entry name" value="HUPs"/>
    <property type="match status" value="1"/>
</dbReference>
<dbReference type="PANTHER" id="PTHR43097:SF4">
    <property type="entry name" value="GLUTAMINE--TRNA LIGASE"/>
    <property type="match status" value="1"/>
</dbReference>
<evidence type="ECO:0000259" key="11">
    <source>
        <dbReference type="Pfam" id="PF03950"/>
    </source>
</evidence>
<dbReference type="Pfam" id="PF00749">
    <property type="entry name" value="tRNA-synt_1c"/>
    <property type="match status" value="1"/>
</dbReference>
<dbReference type="PANTHER" id="PTHR43097">
    <property type="entry name" value="GLUTAMINE-TRNA LIGASE"/>
    <property type="match status" value="1"/>
</dbReference>
<dbReference type="InterPro" id="IPR014729">
    <property type="entry name" value="Rossmann-like_a/b/a_fold"/>
</dbReference>
<accession>A0A168J7I0</accession>
<dbReference type="SUPFAM" id="SSF52374">
    <property type="entry name" value="Nucleotidylyl transferase"/>
    <property type="match status" value="1"/>
</dbReference>
<protein>
    <recommendedName>
        <fullName evidence="2">glutamine--tRNA ligase</fullName>
        <ecNumber evidence="2">6.1.1.18</ecNumber>
    </recommendedName>
</protein>
<organism evidence="13 14">
    <name type="scientific">Akanthomyces lecanii RCEF 1005</name>
    <dbReference type="NCBI Taxonomy" id="1081108"/>
    <lineage>
        <taxon>Eukaryota</taxon>
        <taxon>Fungi</taxon>
        <taxon>Dikarya</taxon>
        <taxon>Ascomycota</taxon>
        <taxon>Pezizomycotina</taxon>
        <taxon>Sordariomycetes</taxon>
        <taxon>Hypocreomycetidae</taxon>
        <taxon>Hypocreales</taxon>
        <taxon>Cordycipitaceae</taxon>
        <taxon>Akanthomyces</taxon>
        <taxon>Cordyceps confragosa</taxon>
    </lineage>
</organism>
<comment type="similarity">
    <text evidence="1 9">Belongs to the class-I aminoacyl-tRNA synthetase family.</text>
</comment>
<dbReference type="InterPro" id="IPR049437">
    <property type="entry name" value="tRNA-synt_1c_C2"/>
</dbReference>
<evidence type="ECO:0000256" key="7">
    <source>
        <dbReference type="ARBA" id="ARBA00023146"/>
    </source>
</evidence>
<dbReference type="Gene3D" id="2.40.240.10">
    <property type="entry name" value="Ribosomal Protein L25, Chain P"/>
    <property type="match status" value="2"/>
</dbReference>
<gene>
    <name evidence="13" type="ORF">LEL_03582</name>
</gene>
<keyword evidence="4 9" id="KW-0547">Nucleotide-binding</keyword>